<evidence type="ECO:0000259" key="4">
    <source>
        <dbReference type="Pfam" id="PF00675"/>
    </source>
</evidence>
<comment type="caution">
    <text evidence="6">The sequence shown here is derived from an EMBL/GenBank/DDBJ whole genome shotgun (WGS) entry which is preliminary data.</text>
</comment>
<name>A0ABS6XN61_9SPHN</name>
<reference evidence="6 7" key="1">
    <citation type="submission" date="2021-07" db="EMBL/GenBank/DDBJ databases">
        <title>Stakelama flava sp. nov., a novel endophytic bacterium isolated from branch of Kandelia candel.</title>
        <authorList>
            <person name="Tuo L."/>
        </authorList>
    </citation>
    <scope>NUCLEOTIDE SEQUENCE [LARGE SCALE GENOMIC DNA]</scope>
    <source>
        <strain evidence="6 7">CBK3Z-3</strain>
    </source>
</reference>
<dbReference type="InterPro" id="IPR050361">
    <property type="entry name" value="MPP/UQCRC_Complex"/>
</dbReference>
<dbReference type="PANTHER" id="PTHR11851">
    <property type="entry name" value="METALLOPROTEASE"/>
    <property type="match status" value="1"/>
</dbReference>
<dbReference type="PANTHER" id="PTHR11851:SF49">
    <property type="entry name" value="MITOCHONDRIAL-PROCESSING PEPTIDASE SUBUNIT ALPHA"/>
    <property type="match status" value="1"/>
</dbReference>
<feature type="signal peptide" evidence="3">
    <location>
        <begin position="1"/>
        <end position="34"/>
    </location>
</feature>
<dbReference type="Proteomes" id="UP001197214">
    <property type="component" value="Unassembled WGS sequence"/>
</dbReference>
<feature type="domain" description="Peptidase M16 C-terminal" evidence="5">
    <location>
        <begin position="659"/>
        <end position="840"/>
    </location>
</feature>
<dbReference type="RefSeq" id="WP_219238764.1">
    <property type="nucleotide sequence ID" value="NZ_JAHWZX010000011.1"/>
</dbReference>
<feature type="chain" id="PRO_5047252321" evidence="3">
    <location>
        <begin position="35"/>
        <end position="910"/>
    </location>
</feature>
<sequence length="910" mass="98328">MQAKPTAKRLFHVLKTGASAFILGMTLTAHPGLAADRTQQTSEATTGQQDVTRATLKNGLRVVIVRNTLAPVVTTEMNYLAGSNEVPDGFPGTAHAVEHMMFRGSPGLDKDQIAALAANMGGNFNADTTEDVTQYFFTVPVDDLAVALRIHAIRMRGVDMKQPEWEKERGAIEQEVSRDLSNPTFKFYTELRSRMFSGTPYAHTPLGTRSSFDKTTAASLKQFHDTWYAPNNAILVIAGNVDPQATLRQVRALFSDIPRKKLPQRPDFKLQPVESHTIELPSDLPYGLVLLSYRMPSLRADDYATALVLSQALDSKRGALFGMGLTGKALYGGFSSDFLPNGGFAYAQGVFPRDGDSAGVLQTMRDILAKTASDGVSADLVEAAKRRAIADLEYQKNSVEGLANAWSHALAFADADSPDAVKAKIAAVTPGEVDALARRVLAPDHAITAVLTPQDSGEQVASKGFGGAENFGGSPDGPVTLPDWAQTAFATLPEPKSAIHPTDFRLANGLRVIVQPESVSDTVQVFGQIETNEDIQAAKGQEGVADVLDDMFDFGTTHLDRLQFQAALDTISAHESAGSRFSLAVPADNFEAGMALLADNELHPALPDQAFQVMQQREAGSAAGIVKSPDFLDRIGMERALLPKNDPALRYATPATVSSLTLDDVKRYYADTYRPDMTTIVIIGNITPEKARQVAEKTFGGWQASGPKPNTDYPAVPVNETARQFNTPVATSVQDSVTMAQQIPLTTHSEDRYALNAGNLVLSGGFYAARLTRDLREKRGLVYTVGSGLDLDANRGRYAVYFGSDPDKVGQAHDLIIHDLRQMQDAPVSPSELHQAKSMLLRQLPLGEASFGDIAQQLLQFSLDDKPLDSDMIAARHYAALTAPQIQAAFRKYLRPDAFVTAVKGPAPGQ</sequence>
<evidence type="ECO:0000259" key="5">
    <source>
        <dbReference type="Pfam" id="PF05193"/>
    </source>
</evidence>
<keyword evidence="2" id="KW-0378">Hydrolase</keyword>
<evidence type="ECO:0000256" key="1">
    <source>
        <dbReference type="ARBA" id="ARBA00007261"/>
    </source>
</evidence>
<accession>A0ABS6XN61</accession>
<keyword evidence="7" id="KW-1185">Reference proteome</keyword>
<dbReference type="InterPro" id="IPR011765">
    <property type="entry name" value="Pept_M16_N"/>
</dbReference>
<organism evidence="6 7">
    <name type="scientific">Stakelama flava</name>
    <dbReference type="NCBI Taxonomy" id="2860338"/>
    <lineage>
        <taxon>Bacteria</taxon>
        <taxon>Pseudomonadati</taxon>
        <taxon>Pseudomonadota</taxon>
        <taxon>Alphaproteobacteria</taxon>
        <taxon>Sphingomonadales</taxon>
        <taxon>Sphingomonadaceae</taxon>
        <taxon>Stakelama</taxon>
    </lineage>
</organism>
<keyword evidence="2" id="KW-0645">Protease</keyword>
<proteinExistence type="inferred from homology"/>
<keyword evidence="2" id="KW-0482">Metalloprotease</keyword>
<feature type="domain" description="Peptidase M16 C-terminal" evidence="5">
    <location>
        <begin position="216"/>
        <end position="386"/>
    </location>
</feature>
<dbReference type="InterPro" id="IPR007863">
    <property type="entry name" value="Peptidase_M16_C"/>
</dbReference>
<dbReference type="EMBL" id="JAHWZX010000011">
    <property type="protein sequence ID" value="MBW4331647.1"/>
    <property type="molecule type" value="Genomic_DNA"/>
</dbReference>
<keyword evidence="3" id="KW-0732">Signal</keyword>
<evidence type="ECO:0000256" key="2">
    <source>
        <dbReference type="ARBA" id="ARBA00023049"/>
    </source>
</evidence>
<comment type="similarity">
    <text evidence="1">Belongs to the peptidase M16 family.</text>
</comment>
<dbReference type="Pfam" id="PF05193">
    <property type="entry name" value="Peptidase_M16_C"/>
    <property type="match status" value="2"/>
</dbReference>
<gene>
    <name evidence="6" type="ORF">KY084_12280</name>
</gene>
<evidence type="ECO:0000256" key="3">
    <source>
        <dbReference type="SAM" id="SignalP"/>
    </source>
</evidence>
<protein>
    <submittedName>
        <fullName evidence="6">Insulinase family protein</fullName>
    </submittedName>
</protein>
<evidence type="ECO:0000313" key="7">
    <source>
        <dbReference type="Proteomes" id="UP001197214"/>
    </source>
</evidence>
<evidence type="ECO:0000313" key="6">
    <source>
        <dbReference type="EMBL" id="MBW4331647.1"/>
    </source>
</evidence>
<dbReference type="Pfam" id="PF00675">
    <property type="entry name" value="Peptidase_M16"/>
    <property type="match status" value="1"/>
</dbReference>
<feature type="domain" description="Peptidase M16 N-terminal" evidence="4">
    <location>
        <begin position="61"/>
        <end position="205"/>
    </location>
</feature>